<dbReference type="PANTHER" id="PTHR30290">
    <property type="entry name" value="PERIPLASMIC BINDING COMPONENT OF ABC TRANSPORTER"/>
    <property type="match status" value="1"/>
</dbReference>
<comment type="similarity">
    <text evidence="2">Belongs to the bacterial solute-binding protein 5 family.</text>
</comment>
<organism evidence="5 6">
    <name type="scientific">Bosea vaviloviae</name>
    <dbReference type="NCBI Taxonomy" id="1526658"/>
    <lineage>
        <taxon>Bacteria</taxon>
        <taxon>Pseudomonadati</taxon>
        <taxon>Pseudomonadota</taxon>
        <taxon>Alphaproteobacteria</taxon>
        <taxon>Hyphomicrobiales</taxon>
        <taxon>Boseaceae</taxon>
        <taxon>Bosea</taxon>
    </lineage>
</organism>
<comment type="subcellular location">
    <subcellularLocation>
        <location evidence="1">Periplasm</location>
    </subcellularLocation>
</comment>
<dbReference type="InterPro" id="IPR039424">
    <property type="entry name" value="SBP_5"/>
</dbReference>
<protein>
    <submittedName>
        <fullName evidence="5">ABC transporter substrate-binding protein</fullName>
    </submittedName>
</protein>
<keyword evidence="3" id="KW-0732">Signal</keyword>
<evidence type="ECO:0000313" key="6">
    <source>
        <dbReference type="Proteomes" id="UP000094969"/>
    </source>
</evidence>
<dbReference type="InterPro" id="IPR006311">
    <property type="entry name" value="TAT_signal"/>
</dbReference>
<dbReference type="SUPFAM" id="SSF53850">
    <property type="entry name" value="Periplasmic binding protein-like II"/>
    <property type="match status" value="1"/>
</dbReference>
<dbReference type="KEGG" id="bvv:BHK69_28480"/>
<dbReference type="CDD" id="cd08502">
    <property type="entry name" value="PBP2_NikA_DppA_OppA_like_16"/>
    <property type="match status" value="1"/>
</dbReference>
<dbReference type="GO" id="GO:0043190">
    <property type="term" value="C:ATP-binding cassette (ABC) transporter complex"/>
    <property type="evidence" value="ECO:0007669"/>
    <property type="project" value="InterPro"/>
</dbReference>
<dbReference type="EMBL" id="CP017147">
    <property type="protein sequence ID" value="AOO83857.1"/>
    <property type="molecule type" value="Genomic_DNA"/>
</dbReference>
<dbReference type="InterPro" id="IPR000914">
    <property type="entry name" value="SBP_5_dom"/>
</dbReference>
<reference evidence="5 6" key="1">
    <citation type="journal article" date="2015" name="Antonie Van Leeuwenhoek">
        <title>Bosea vaviloviae sp. nov., a new species of slow-growing rhizobia isolated from nodules of the relict species Vavilovia formosa (Stev.) Fed.</title>
        <authorList>
            <person name="Safronova V.I."/>
            <person name="Kuznetsova I.G."/>
            <person name="Sazanova A.L."/>
            <person name="Kimeklis A.K."/>
            <person name="Belimov A.A."/>
            <person name="Andronov E.E."/>
            <person name="Pinaev A.G."/>
            <person name="Chizhevskaya E.P."/>
            <person name="Pukhaev A.R."/>
            <person name="Popov K.P."/>
            <person name="Willems A."/>
            <person name="Tikhonovich I.A."/>
        </authorList>
    </citation>
    <scope>NUCLEOTIDE SEQUENCE [LARGE SCALE GENOMIC DNA]</scope>
    <source>
        <strain evidence="5 6">Vaf18</strain>
    </source>
</reference>
<evidence type="ECO:0000256" key="1">
    <source>
        <dbReference type="ARBA" id="ARBA00004418"/>
    </source>
</evidence>
<evidence type="ECO:0000256" key="2">
    <source>
        <dbReference type="ARBA" id="ARBA00005695"/>
    </source>
</evidence>
<dbReference type="Gene3D" id="3.90.76.10">
    <property type="entry name" value="Dipeptide-binding Protein, Domain 1"/>
    <property type="match status" value="1"/>
</dbReference>
<sequence length="527" mass="58050">MMLNRRQFLAGTAATGLVTRPALVRAASATTLKFIPVIDLAFTDPIYATAQVSRTHGFMVFDTLYGMNTRLEISPQMVEGHTVENDGKLWNLTLRDGLAWHDGEKVTARDCVASIKRWAKRDAAGDALMQATDELSAPDDRTIRFRLKAPFPYLPYALGKVSAPVCFMMPERLANTDPFKLIPEVIGSGPFRYKADERVPGARNVYERFAGYKPREGGTPDWTSGPKIVNFDRVEWTTMPDAATGTSAVQAGEQDWQEAMPHDLLPIVAGSKSVRTAVLDPLGFTCQMRVNHLQPPFDNPAIRRALLGAIDQEAFMIAVAGDDPAFRHSPLGYFTPGTPMGSEAGLDVFRGPRDYDKVKRDLKTAGYAGEKVVLLVPADSLAQKPLGDIAADVMKQAGMNVEYTALDFGSVLKRRVNKGPADQGGWNAFVGNWQGMDWLNPLVHSTLRGDGAFPGWVSSPKIEALRTRWLSTGDDAGQKRICDEIQKTAFDEVPYYPIGQYKQPTLFRTDLSGIMNGTAVFWNVKRS</sequence>
<accession>A0A1D7U905</accession>
<keyword evidence="6" id="KW-1185">Reference proteome</keyword>
<feature type="domain" description="Solute-binding protein family 5" evidence="4">
    <location>
        <begin position="72"/>
        <end position="441"/>
    </location>
</feature>
<dbReference type="Pfam" id="PF00496">
    <property type="entry name" value="SBP_bac_5"/>
    <property type="match status" value="1"/>
</dbReference>
<evidence type="ECO:0000313" key="5">
    <source>
        <dbReference type="EMBL" id="AOO83857.1"/>
    </source>
</evidence>
<dbReference type="Proteomes" id="UP000094969">
    <property type="component" value="Chromosome"/>
</dbReference>
<evidence type="ECO:0000256" key="3">
    <source>
        <dbReference type="ARBA" id="ARBA00022729"/>
    </source>
</evidence>
<evidence type="ECO:0000259" key="4">
    <source>
        <dbReference type="Pfam" id="PF00496"/>
    </source>
</evidence>
<dbReference type="STRING" id="1526658.BHK69_28480"/>
<dbReference type="AlphaFoldDB" id="A0A1D7U905"/>
<dbReference type="GO" id="GO:1904680">
    <property type="term" value="F:peptide transmembrane transporter activity"/>
    <property type="evidence" value="ECO:0007669"/>
    <property type="project" value="TreeGrafter"/>
</dbReference>
<dbReference type="GO" id="GO:0030288">
    <property type="term" value="C:outer membrane-bounded periplasmic space"/>
    <property type="evidence" value="ECO:0007669"/>
    <property type="project" value="UniProtKB-ARBA"/>
</dbReference>
<dbReference type="PIRSF" id="PIRSF002741">
    <property type="entry name" value="MppA"/>
    <property type="match status" value="1"/>
</dbReference>
<proteinExistence type="inferred from homology"/>
<dbReference type="Gene3D" id="3.40.190.10">
    <property type="entry name" value="Periplasmic binding protein-like II"/>
    <property type="match status" value="1"/>
</dbReference>
<dbReference type="RefSeq" id="WP_069693051.1">
    <property type="nucleotide sequence ID" value="NZ_CP017147.1"/>
</dbReference>
<dbReference type="Gene3D" id="3.10.105.10">
    <property type="entry name" value="Dipeptide-binding Protein, Domain 3"/>
    <property type="match status" value="1"/>
</dbReference>
<dbReference type="InterPro" id="IPR030678">
    <property type="entry name" value="Peptide/Ni-bd"/>
</dbReference>
<gene>
    <name evidence="5" type="ORF">BHK69_28480</name>
</gene>
<name>A0A1D7U905_9HYPH</name>
<dbReference type="PANTHER" id="PTHR30290:SF38">
    <property type="entry name" value="D,D-DIPEPTIDE-BINDING PERIPLASMIC PROTEIN DDPA-RELATED"/>
    <property type="match status" value="1"/>
</dbReference>
<dbReference type="GO" id="GO:0015833">
    <property type="term" value="P:peptide transport"/>
    <property type="evidence" value="ECO:0007669"/>
    <property type="project" value="TreeGrafter"/>
</dbReference>
<dbReference type="PROSITE" id="PS51318">
    <property type="entry name" value="TAT"/>
    <property type="match status" value="1"/>
</dbReference>